<sequence length="455" mass="49555">MAYQSVNPYTEKLEKEFASHTDKELDGIIAQAHAAFQNDWRSKTMEERKALMKKAAAILRAQRVDFAKLITLEMGKLFSEALGEVDLSADILDYYADNAASFLAPEKLAVDEGEAYIESDPIGVLFCVEPWNFPYYQLARVAGPNLMAGNTLVVKHAANVPQCALAFEKLFYDAGAPKGVYTNVFLSNEQSATAIADKRIKGVALTGSERAGSAVAAEAGKALKKNTMELGGSDAFLVLDDADMDTAIKWGVWGRMNNTGQCCVAAKRFILDEKIADVFLTRFQEELSKLIPGDPMDEKTTLGPLCTAGALDLVQKQIDTALSGGAKVLMGGKRLDRPGYFLEPTVLTDITPQNPVYYQEFFAPVALIFRVKNEHEAIRLANDSPYGLGGSVITTDIVRGKHIASQIETGMVFINQATWTAPNLPFGGIKNSGYGRELSDLGIGEFINKKLVRVA</sequence>
<evidence type="ECO:0000313" key="6">
    <source>
        <dbReference type="Proteomes" id="UP000000343"/>
    </source>
</evidence>
<name>E8X7D8_GRATM</name>
<dbReference type="InterPro" id="IPR047110">
    <property type="entry name" value="GABD/Sad-like"/>
</dbReference>
<dbReference type="OrthoDB" id="9762913at2"/>
<comment type="similarity">
    <text evidence="1">Belongs to the aldehyde dehydrogenase family.</text>
</comment>
<organism evidence="6">
    <name type="scientific">Granulicella tundricola (strain ATCC BAA-1859 / DSM 23138 / MP5ACTX9)</name>
    <dbReference type="NCBI Taxonomy" id="1198114"/>
    <lineage>
        <taxon>Bacteria</taxon>
        <taxon>Pseudomonadati</taxon>
        <taxon>Acidobacteriota</taxon>
        <taxon>Terriglobia</taxon>
        <taxon>Terriglobales</taxon>
        <taxon>Acidobacteriaceae</taxon>
        <taxon>Granulicella</taxon>
    </lineage>
</organism>
<dbReference type="Gene3D" id="3.40.309.10">
    <property type="entry name" value="Aldehyde Dehydrogenase, Chain A, domain 2"/>
    <property type="match status" value="1"/>
</dbReference>
<dbReference type="FunFam" id="3.40.309.10:FF:000009">
    <property type="entry name" value="Aldehyde dehydrogenase A"/>
    <property type="match status" value="1"/>
</dbReference>
<keyword evidence="6" id="KW-1185">Reference proteome</keyword>
<proteinExistence type="inferred from homology"/>
<protein>
    <submittedName>
        <fullName evidence="5">Aldehyde Dehydrogenase</fullName>
    </submittedName>
</protein>
<dbReference type="InterPro" id="IPR016163">
    <property type="entry name" value="Ald_DH_C"/>
</dbReference>
<dbReference type="GO" id="GO:0004777">
    <property type="term" value="F:succinate-semialdehyde dehydrogenase (NAD+) activity"/>
    <property type="evidence" value="ECO:0007669"/>
    <property type="project" value="TreeGrafter"/>
</dbReference>
<keyword evidence="2" id="KW-0521">NADP</keyword>
<keyword evidence="3" id="KW-0560">Oxidoreductase</keyword>
<evidence type="ECO:0000313" key="5">
    <source>
        <dbReference type="EMBL" id="ADW71372.1"/>
    </source>
</evidence>
<dbReference type="PANTHER" id="PTHR43217:SF2">
    <property type="entry name" value="SUCCINATE-SEMIALDEHYDE DEHYDROGENASE [NADP(+)]"/>
    <property type="match status" value="1"/>
</dbReference>
<gene>
    <name evidence="5" type="ordered locus">AciX9_4424</name>
</gene>
<dbReference type="GO" id="GO:0004030">
    <property type="term" value="F:aldehyde dehydrogenase [NAD(P)+] activity"/>
    <property type="evidence" value="ECO:0007669"/>
    <property type="project" value="InterPro"/>
</dbReference>
<accession>E8X7D8</accession>
<dbReference type="Proteomes" id="UP000000343">
    <property type="component" value="Plasmid pACIX903"/>
</dbReference>
<dbReference type="HOGENOM" id="CLU_005391_5_1_0"/>
<dbReference type="AlphaFoldDB" id="E8X7D8"/>
<dbReference type="EMBL" id="CP002483">
    <property type="protein sequence ID" value="ADW71372.1"/>
    <property type="molecule type" value="Genomic_DNA"/>
</dbReference>
<evidence type="ECO:0000256" key="2">
    <source>
        <dbReference type="ARBA" id="ARBA00022857"/>
    </source>
</evidence>
<geneLocation type="plasmid" evidence="5 6">
    <name>pACIX903</name>
</geneLocation>
<dbReference type="Gene3D" id="3.40.605.10">
    <property type="entry name" value="Aldehyde Dehydrogenase, Chain A, domain 1"/>
    <property type="match status" value="1"/>
</dbReference>
<dbReference type="InterPro" id="IPR016161">
    <property type="entry name" value="Ald_DH/histidinol_DH"/>
</dbReference>
<evidence type="ECO:0000259" key="4">
    <source>
        <dbReference type="Pfam" id="PF00171"/>
    </source>
</evidence>
<dbReference type="Pfam" id="PF00171">
    <property type="entry name" value="Aldedh"/>
    <property type="match status" value="1"/>
</dbReference>
<feature type="domain" description="Aldehyde dehydrogenase" evidence="4">
    <location>
        <begin position="3"/>
        <end position="452"/>
    </location>
</feature>
<dbReference type="PANTHER" id="PTHR43217">
    <property type="entry name" value="SUCCINATE SEMIALDEHYDE DEHYDROGENASE [NAD(P)+] SAD"/>
    <property type="match status" value="1"/>
</dbReference>
<evidence type="ECO:0000256" key="3">
    <source>
        <dbReference type="ARBA" id="ARBA00023002"/>
    </source>
</evidence>
<dbReference type="SUPFAM" id="SSF53720">
    <property type="entry name" value="ALDH-like"/>
    <property type="match status" value="1"/>
</dbReference>
<dbReference type="InterPro" id="IPR044148">
    <property type="entry name" value="ALDH_GabD1-like"/>
</dbReference>
<dbReference type="InterPro" id="IPR015590">
    <property type="entry name" value="Aldehyde_DH_dom"/>
</dbReference>
<dbReference type="RefSeq" id="WP_013573091.1">
    <property type="nucleotide sequence ID" value="NC_015058.1"/>
</dbReference>
<dbReference type="FunFam" id="3.40.605.10:FF:000012">
    <property type="entry name" value="NAD-dependent succinate-semialdehyde dehydrogenase"/>
    <property type="match status" value="1"/>
</dbReference>
<dbReference type="CDD" id="cd07100">
    <property type="entry name" value="ALDH_SSADH1_GabD1"/>
    <property type="match status" value="1"/>
</dbReference>
<evidence type="ECO:0000256" key="1">
    <source>
        <dbReference type="ARBA" id="ARBA00009986"/>
    </source>
</evidence>
<dbReference type="KEGG" id="acm:AciX9_4424"/>
<dbReference type="InterPro" id="IPR016162">
    <property type="entry name" value="Ald_DH_N"/>
</dbReference>
<keyword evidence="5" id="KW-0614">Plasmid</keyword>
<reference evidence="6" key="1">
    <citation type="submission" date="2011-01" db="EMBL/GenBank/DDBJ databases">
        <title>Complete sequence of plasmid3 of Acidobacterium sp. MP5ACTX9.</title>
        <authorList>
            <consortium name="US DOE Joint Genome Institute"/>
            <person name="Lucas S."/>
            <person name="Copeland A."/>
            <person name="Lapidus A."/>
            <person name="Cheng J.-F."/>
            <person name="Goodwin L."/>
            <person name="Pitluck S."/>
            <person name="Teshima H."/>
            <person name="Detter J.C."/>
            <person name="Han C."/>
            <person name="Tapia R."/>
            <person name="Land M."/>
            <person name="Hauser L."/>
            <person name="Kyrpides N."/>
            <person name="Ivanova N."/>
            <person name="Ovchinnikova G."/>
            <person name="Pagani I."/>
            <person name="Rawat S.R."/>
            <person name="Mannisto M."/>
            <person name="Haggblom M.M."/>
            <person name="Woyke T."/>
        </authorList>
    </citation>
    <scope>NUCLEOTIDE SEQUENCE [LARGE SCALE GENOMIC DNA]</scope>
    <source>
        <strain evidence="6">MP5ACTX9</strain>
        <plasmid evidence="6">Plasmid pACIX903</plasmid>
    </source>
</reference>